<dbReference type="GO" id="GO:0006811">
    <property type="term" value="P:monoatomic ion transport"/>
    <property type="evidence" value="ECO:0007669"/>
    <property type="project" value="UniProtKB-KW"/>
</dbReference>
<dbReference type="SUPFAM" id="SSF103473">
    <property type="entry name" value="MFS general substrate transporter"/>
    <property type="match status" value="1"/>
</dbReference>
<evidence type="ECO:0000313" key="11">
    <source>
        <dbReference type="EMBL" id="CDH56644.1"/>
    </source>
</evidence>
<evidence type="ECO:0000313" key="12">
    <source>
        <dbReference type="Proteomes" id="UP000027586"/>
    </source>
</evidence>
<dbReference type="VEuPathDB" id="FungiDB:LCOR_07665.1"/>
<keyword evidence="3" id="KW-0813">Transport</keyword>
<dbReference type="InterPro" id="IPR036259">
    <property type="entry name" value="MFS_trans_sf"/>
</dbReference>
<feature type="domain" description="Major facilitator superfamily (MFS) profile" evidence="10">
    <location>
        <begin position="147"/>
        <end position="663"/>
    </location>
</feature>
<dbReference type="Proteomes" id="UP000027586">
    <property type="component" value="Unassembled WGS sequence"/>
</dbReference>
<evidence type="ECO:0000256" key="3">
    <source>
        <dbReference type="ARBA" id="ARBA00022448"/>
    </source>
</evidence>
<feature type="transmembrane region" description="Helical" evidence="9">
    <location>
        <begin position="562"/>
        <end position="586"/>
    </location>
</feature>
<evidence type="ECO:0000256" key="9">
    <source>
        <dbReference type="SAM" id="Phobius"/>
    </source>
</evidence>
<comment type="similarity">
    <text evidence="2">Belongs to the major facilitator superfamily.</text>
</comment>
<reference evidence="11" key="1">
    <citation type="submission" date="2013-08" db="EMBL/GenBank/DDBJ databases">
        <title>Gene expansion shapes genome architecture in the human pathogen Lichtheimia corymbifera: an evolutionary genomics analysis in the ancient terrestrial Mucorales (Mucoromycotina).</title>
        <authorList>
            <person name="Schwartze V.U."/>
            <person name="Winter S."/>
            <person name="Shelest E."/>
            <person name="Marcet-Houben M."/>
            <person name="Horn F."/>
            <person name="Wehner S."/>
            <person name="Hoffmann K."/>
            <person name="Riege K."/>
            <person name="Sammeth M."/>
            <person name="Nowrousian M."/>
            <person name="Valiante V."/>
            <person name="Linde J."/>
            <person name="Jacobsen I.D."/>
            <person name="Marz M."/>
            <person name="Brakhage A.A."/>
            <person name="Gabaldon T."/>
            <person name="Bocker S."/>
            <person name="Voigt K."/>
        </authorList>
    </citation>
    <scope>NUCLEOTIDE SEQUENCE [LARGE SCALE GENOMIC DNA]</scope>
    <source>
        <strain evidence="11">FSU 9682</strain>
    </source>
</reference>
<feature type="transmembrane region" description="Helical" evidence="9">
    <location>
        <begin position="471"/>
        <end position="493"/>
    </location>
</feature>
<feature type="transmembrane region" description="Helical" evidence="9">
    <location>
        <begin position="500"/>
        <end position="518"/>
    </location>
</feature>
<feature type="transmembrane region" description="Helical" evidence="9">
    <location>
        <begin position="392"/>
        <end position="412"/>
    </location>
</feature>
<keyword evidence="12" id="KW-1185">Reference proteome</keyword>
<feature type="transmembrane region" description="Helical" evidence="9">
    <location>
        <begin position="360"/>
        <end position="380"/>
    </location>
</feature>
<evidence type="ECO:0000256" key="6">
    <source>
        <dbReference type="ARBA" id="ARBA00023065"/>
    </source>
</evidence>
<comment type="caution">
    <text evidence="11">The sequence shown here is derived from an EMBL/GenBank/DDBJ whole genome shotgun (WGS) entry which is preliminary data.</text>
</comment>
<dbReference type="PANTHER" id="PTHR23501:SF87">
    <property type="entry name" value="SIDEROPHORE IRON TRANSPORTER 2"/>
    <property type="match status" value="1"/>
</dbReference>
<feature type="transmembrane region" description="Helical" evidence="9">
    <location>
        <begin position="530"/>
        <end position="550"/>
    </location>
</feature>
<dbReference type="PANTHER" id="PTHR23501">
    <property type="entry name" value="MAJOR FACILITATOR SUPERFAMILY"/>
    <property type="match status" value="1"/>
</dbReference>
<accession>A0A068S301</accession>
<dbReference type="InterPro" id="IPR011701">
    <property type="entry name" value="MFS"/>
</dbReference>
<dbReference type="Gene3D" id="1.20.1250.20">
    <property type="entry name" value="MFS general substrate transporter like domains"/>
    <property type="match status" value="2"/>
</dbReference>
<name>A0A068S301_9FUNG</name>
<dbReference type="STRING" id="1263082.A0A068S301"/>
<evidence type="ECO:0000259" key="10">
    <source>
        <dbReference type="PROSITE" id="PS50850"/>
    </source>
</evidence>
<feature type="transmembrane region" description="Helical" evidence="9">
    <location>
        <begin position="180"/>
        <end position="200"/>
    </location>
</feature>
<keyword evidence="5 9" id="KW-1133">Transmembrane helix</keyword>
<dbReference type="GO" id="GO:0022857">
    <property type="term" value="F:transmembrane transporter activity"/>
    <property type="evidence" value="ECO:0007669"/>
    <property type="project" value="InterPro"/>
</dbReference>
<sequence>MAPKLAKESTLALANMKMYMVVYCHEGEKDPHIVQQWFSLAFFPLPSILAFPLKHLPCAVISKMSHSQEHEVPERVHADTESKHEEELRYYTTVTETGTQEYNNKQDAADAAGDQSSADIHDKELSDGVARVEAAQKVWGKRGYIFLLCGLFLASYIYSLDGVTTYQYLATATSALSEHSMSGTVSTAGAIIIAVGKPFMAKLADYIGRGETYIVVVVLYCVGYILYASAQHIDQFAGAQIIYSFGYTGLQMLTQVVLADVTTLRYRAFWIGVMTMPFVINTWIAGEITNGVLSGGGWRWGYGMFAIMVPACLAPVIGSLLWGQWKARKLNLLQEKYNPDKNFFKHPIRASKVAFRDMDIPGLILIGAALALILLPLTLAPSASQGWNTPSMIVMIVIGCVLLPVWAVWEVVFAERWGFHPIAPMRFFKNYNISAACFIGFFDFVSFYLQYTYQYSFVAVVKADWSLRDLSYFSSTQTVALTVFGMAAGIILIWWRRPKWLLFSGLLIRLLGVGLMIHSRGANGTDAELVWCQILQGIGGGFAAVIMQLVAQALVAHTDVAIVTALVLLITEIGNSVGSAIATAVWTSQMPNELAAHVPTDNQTLLNELYSSITVIQSYPADDPIRQGAIAAYDQVMFHLVLGATIVAIFPPIVAFFFVDDITLDDKQNKLDNRDLTGKKDTTADKAEENV</sequence>
<dbReference type="EMBL" id="CBTN010000039">
    <property type="protein sequence ID" value="CDH56644.1"/>
    <property type="molecule type" value="Genomic_DNA"/>
</dbReference>
<evidence type="ECO:0000256" key="1">
    <source>
        <dbReference type="ARBA" id="ARBA00004141"/>
    </source>
</evidence>
<feature type="transmembrane region" description="Helical" evidence="9">
    <location>
        <begin position="636"/>
        <end position="659"/>
    </location>
</feature>
<evidence type="ECO:0000256" key="4">
    <source>
        <dbReference type="ARBA" id="ARBA00022692"/>
    </source>
</evidence>
<dbReference type="GO" id="GO:0005886">
    <property type="term" value="C:plasma membrane"/>
    <property type="evidence" value="ECO:0007669"/>
    <property type="project" value="TreeGrafter"/>
</dbReference>
<evidence type="ECO:0000256" key="8">
    <source>
        <dbReference type="SAM" id="MobiDB-lite"/>
    </source>
</evidence>
<feature type="transmembrane region" description="Helical" evidence="9">
    <location>
        <begin position="241"/>
        <end position="261"/>
    </location>
</feature>
<keyword evidence="6" id="KW-0406">Ion transport</keyword>
<keyword evidence="7 9" id="KW-0472">Membrane</keyword>
<feature type="region of interest" description="Disordered" evidence="8">
    <location>
        <begin position="671"/>
        <end position="691"/>
    </location>
</feature>
<dbReference type="AlphaFoldDB" id="A0A068S301"/>
<dbReference type="FunFam" id="1.20.1250.20:FF:000197">
    <property type="entry name" value="Siderophore iron transporter 1"/>
    <property type="match status" value="1"/>
</dbReference>
<dbReference type="Pfam" id="PF07690">
    <property type="entry name" value="MFS_1"/>
    <property type="match status" value="1"/>
</dbReference>
<proteinExistence type="inferred from homology"/>
<protein>
    <submittedName>
        <fullName evidence="11">Drug:h antiporter</fullName>
    </submittedName>
</protein>
<keyword evidence="4 9" id="KW-0812">Transmembrane</keyword>
<evidence type="ECO:0000256" key="7">
    <source>
        <dbReference type="ARBA" id="ARBA00023136"/>
    </source>
</evidence>
<evidence type="ECO:0000256" key="5">
    <source>
        <dbReference type="ARBA" id="ARBA00022989"/>
    </source>
</evidence>
<feature type="transmembrane region" description="Helical" evidence="9">
    <location>
        <begin position="212"/>
        <end position="229"/>
    </location>
</feature>
<evidence type="ECO:0000256" key="2">
    <source>
        <dbReference type="ARBA" id="ARBA00008335"/>
    </source>
</evidence>
<dbReference type="OrthoDB" id="4078873at2759"/>
<gene>
    <name evidence="11" type="ORF">LCOR_07665.1</name>
</gene>
<dbReference type="InterPro" id="IPR020846">
    <property type="entry name" value="MFS_dom"/>
</dbReference>
<organism evidence="11 12">
    <name type="scientific">Lichtheimia corymbifera JMRC:FSU:9682</name>
    <dbReference type="NCBI Taxonomy" id="1263082"/>
    <lineage>
        <taxon>Eukaryota</taxon>
        <taxon>Fungi</taxon>
        <taxon>Fungi incertae sedis</taxon>
        <taxon>Mucoromycota</taxon>
        <taxon>Mucoromycotina</taxon>
        <taxon>Mucoromycetes</taxon>
        <taxon>Mucorales</taxon>
        <taxon>Lichtheimiaceae</taxon>
        <taxon>Lichtheimia</taxon>
    </lineage>
</organism>
<comment type="subcellular location">
    <subcellularLocation>
        <location evidence="1">Membrane</location>
        <topology evidence="1">Multi-pass membrane protein</topology>
    </subcellularLocation>
</comment>
<feature type="transmembrane region" description="Helical" evidence="9">
    <location>
        <begin position="433"/>
        <end position="451"/>
    </location>
</feature>
<feature type="transmembrane region" description="Helical" evidence="9">
    <location>
        <begin position="143"/>
        <end position="160"/>
    </location>
</feature>
<feature type="transmembrane region" description="Helical" evidence="9">
    <location>
        <begin position="268"/>
        <end position="288"/>
    </location>
</feature>
<feature type="transmembrane region" description="Helical" evidence="9">
    <location>
        <begin position="300"/>
        <end position="322"/>
    </location>
</feature>
<dbReference type="PROSITE" id="PS50850">
    <property type="entry name" value="MFS"/>
    <property type="match status" value="1"/>
</dbReference>